<dbReference type="GO" id="GO:0006754">
    <property type="term" value="P:ATP biosynthetic process"/>
    <property type="evidence" value="ECO:0007669"/>
    <property type="project" value="TreeGrafter"/>
</dbReference>
<dbReference type="InterPro" id="IPR000086">
    <property type="entry name" value="NUDIX_hydrolase_dom"/>
</dbReference>
<gene>
    <name evidence="7" type="ORF">Poly21_43440</name>
</gene>
<evidence type="ECO:0000256" key="1">
    <source>
        <dbReference type="ARBA" id="ARBA00005582"/>
    </source>
</evidence>
<evidence type="ECO:0000313" key="8">
    <source>
        <dbReference type="Proteomes" id="UP000319908"/>
    </source>
</evidence>
<dbReference type="PROSITE" id="PS51462">
    <property type="entry name" value="NUDIX"/>
    <property type="match status" value="1"/>
</dbReference>
<evidence type="ECO:0000256" key="2">
    <source>
        <dbReference type="ARBA" id="ARBA00018911"/>
    </source>
</evidence>
<dbReference type="InterPro" id="IPR003565">
    <property type="entry name" value="Tetra_PHTase"/>
</dbReference>
<dbReference type="EMBL" id="SJPU01000003">
    <property type="protein sequence ID" value="TWU10440.1"/>
    <property type="molecule type" value="Genomic_DNA"/>
</dbReference>
<comment type="caution">
    <text evidence="7">The sequence shown here is derived from an EMBL/GenBank/DDBJ whole genome shotgun (WGS) entry which is preliminary data.</text>
</comment>
<evidence type="ECO:0000259" key="6">
    <source>
        <dbReference type="PROSITE" id="PS51462"/>
    </source>
</evidence>
<evidence type="ECO:0000256" key="3">
    <source>
        <dbReference type="ARBA" id="ARBA00022741"/>
    </source>
</evidence>
<protein>
    <recommendedName>
        <fullName evidence="2">Bis(5'-nucleosyl)-tetraphosphatase [asymmetrical]</fullName>
    </recommendedName>
    <alternativeName>
        <fullName evidence="5">Diadenosine 5',5'''-P1,P4-tetraphosphate asymmetrical hydrolase</fullName>
    </alternativeName>
</protein>
<dbReference type="AlphaFoldDB" id="A0A5C6BEV1"/>
<evidence type="ECO:0000256" key="5">
    <source>
        <dbReference type="ARBA" id="ARBA00032644"/>
    </source>
</evidence>
<dbReference type="Proteomes" id="UP000319908">
    <property type="component" value="Unassembled WGS sequence"/>
</dbReference>
<accession>A0A5C6BEV1</accession>
<reference evidence="7 8" key="1">
    <citation type="journal article" date="2020" name="Antonie Van Leeuwenhoek">
        <title>Rhodopirellula heiligendammensis sp. nov., Rhodopirellula pilleata sp. nov., and Rhodopirellula solitaria sp. nov. isolated from natural or artificial marine surfaces in Northern Germany and California, USA, and emended description of the genus Rhodopirellula.</title>
        <authorList>
            <person name="Kallscheuer N."/>
            <person name="Wiegand S."/>
            <person name="Jogler M."/>
            <person name="Boedeker C."/>
            <person name="Peeters S.H."/>
            <person name="Rast P."/>
            <person name="Heuer A."/>
            <person name="Jetten M.S.M."/>
            <person name="Rohde M."/>
            <person name="Jogler C."/>
        </authorList>
    </citation>
    <scope>NUCLEOTIDE SEQUENCE [LARGE SCALE GENOMIC DNA]</scope>
    <source>
        <strain evidence="7 8">Poly21</strain>
    </source>
</reference>
<dbReference type="GO" id="GO:0000166">
    <property type="term" value="F:nucleotide binding"/>
    <property type="evidence" value="ECO:0007669"/>
    <property type="project" value="UniProtKB-KW"/>
</dbReference>
<dbReference type="PANTHER" id="PTHR21340">
    <property type="entry name" value="DIADENOSINE 5,5-P1,P4-TETRAPHOSPHATE PYROPHOSPHOHYDROLASE MUTT"/>
    <property type="match status" value="1"/>
</dbReference>
<dbReference type="SUPFAM" id="SSF55811">
    <property type="entry name" value="Nudix"/>
    <property type="match status" value="1"/>
</dbReference>
<feature type="domain" description="Nudix hydrolase" evidence="6">
    <location>
        <begin position="7"/>
        <end position="139"/>
    </location>
</feature>
<proteinExistence type="inferred from homology"/>
<dbReference type="GO" id="GO:0004081">
    <property type="term" value="F:bis(5'-nucleosyl)-tetraphosphatase (asymmetrical) activity"/>
    <property type="evidence" value="ECO:0007669"/>
    <property type="project" value="TreeGrafter"/>
</dbReference>
<sequence>MPIPKKSPVRAAGVLLLTQEPQPRFLLMRHPDRWDLPKGHCDGKESYLETAQREMQEETGLDSKICQFDDRFRFDLNYDVTYRKYPGKVFAKKVRYFLARLPAAVRIEVSEHDAYEWFAWSPPHQIQSQTIDPLLAAVAAHLADGS</sequence>
<comment type="similarity">
    <text evidence="1">Belongs to the Nudix hydrolase family.</text>
</comment>
<dbReference type="CDD" id="cd03428">
    <property type="entry name" value="NUDIX_Ap4A_Nudt2"/>
    <property type="match status" value="1"/>
</dbReference>
<organism evidence="7 8">
    <name type="scientific">Allorhodopirellula heiligendammensis</name>
    <dbReference type="NCBI Taxonomy" id="2714739"/>
    <lineage>
        <taxon>Bacteria</taxon>
        <taxon>Pseudomonadati</taxon>
        <taxon>Planctomycetota</taxon>
        <taxon>Planctomycetia</taxon>
        <taxon>Pirellulales</taxon>
        <taxon>Pirellulaceae</taxon>
        <taxon>Allorhodopirellula</taxon>
    </lineage>
</organism>
<keyword evidence="8" id="KW-1185">Reference proteome</keyword>
<dbReference type="GO" id="GO:0006167">
    <property type="term" value="P:AMP biosynthetic process"/>
    <property type="evidence" value="ECO:0007669"/>
    <property type="project" value="TreeGrafter"/>
</dbReference>
<dbReference type="InterPro" id="IPR020084">
    <property type="entry name" value="NUDIX_hydrolase_CS"/>
</dbReference>
<dbReference type="Pfam" id="PF00293">
    <property type="entry name" value="NUDIX"/>
    <property type="match status" value="1"/>
</dbReference>
<dbReference type="InterPro" id="IPR051325">
    <property type="entry name" value="Nudix_hydrolase_domain"/>
</dbReference>
<keyword evidence="4" id="KW-0378">Hydrolase</keyword>
<dbReference type="Gene3D" id="3.90.79.10">
    <property type="entry name" value="Nucleoside Triphosphate Pyrophosphohydrolase"/>
    <property type="match status" value="1"/>
</dbReference>
<dbReference type="PROSITE" id="PS00893">
    <property type="entry name" value="NUDIX_BOX"/>
    <property type="match status" value="1"/>
</dbReference>
<evidence type="ECO:0000313" key="7">
    <source>
        <dbReference type="EMBL" id="TWU10440.1"/>
    </source>
</evidence>
<dbReference type="InterPro" id="IPR015797">
    <property type="entry name" value="NUDIX_hydrolase-like_dom_sf"/>
</dbReference>
<keyword evidence="3" id="KW-0547">Nucleotide-binding</keyword>
<evidence type="ECO:0000256" key="4">
    <source>
        <dbReference type="ARBA" id="ARBA00022801"/>
    </source>
</evidence>
<name>A0A5C6BEV1_9BACT</name>
<dbReference type="PANTHER" id="PTHR21340:SF0">
    <property type="entry name" value="BIS(5'-NUCLEOSYL)-TETRAPHOSPHATASE [ASYMMETRICAL]"/>
    <property type="match status" value="1"/>
</dbReference>